<evidence type="ECO:0000313" key="3">
    <source>
        <dbReference type="Proteomes" id="UP000612055"/>
    </source>
</evidence>
<protein>
    <submittedName>
        <fullName evidence="2">Uncharacterized protein</fullName>
    </submittedName>
</protein>
<feature type="compositionally biased region" description="Gly residues" evidence="1">
    <location>
        <begin position="300"/>
        <end position="310"/>
    </location>
</feature>
<name>A0A836BWH6_9CHLO</name>
<feature type="region of interest" description="Disordered" evidence="1">
    <location>
        <begin position="79"/>
        <end position="134"/>
    </location>
</feature>
<proteinExistence type="predicted"/>
<dbReference type="EMBL" id="JAEHOE010000052">
    <property type="protein sequence ID" value="KAG2491500.1"/>
    <property type="molecule type" value="Genomic_DNA"/>
</dbReference>
<evidence type="ECO:0000313" key="2">
    <source>
        <dbReference type="EMBL" id="KAG2491500.1"/>
    </source>
</evidence>
<organism evidence="2 3">
    <name type="scientific">Edaphochlamys debaryana</name>
    <dbReference type="NCBI Taxonomy" id="47281"/>
    <lineage>
        <taxon>Eukaryota</taxon>
        <taxon>Viridiplantae</taxon>
        <taxon>Chlorophyta</taxon>
        <taxon>core chlorophytes</taxon>
        <taxon>Chlorophyceae</taxon>
        <taxon>CS clade</taxon>
        <taxon>Chlamydomonadales</taxon>
        <taxon>Chlamydomonadales incertae sedis</taxon>
        <taxon>Edaphochlamys</taxon>
    </lineage>
</organism>
<comment type="caution">
    <text evidence="2">The sequence shown here is derived from an EMBL/GenBank/DDBJ whole genome shotgun (WGS) entry which is preliminary data.</text>
</comment>
<sequence length="427" mass="46023">MPQDPIPRDPVYMTYIFNHNQGLPPSPYHDSQPYRPATGLTHTELQLESSRGVYQHFHRPFNDHSRFLAVATPVEKAACRDTPRLAPPPWDGSTQEWDRASGRRPGSAPASGRRRTGSAGGSPAGPTGQPLELGGATLLDNMTTQTGVPCYTVPSIIEADIAAGTPILDAAVESAMREVEDWRVARVQTYQVPPSRVGYGEGGVRPFHQDYRHYKYYGFAGHGAKTSWAHNPKYARWHNYPSEGVPSDPKVTDLLTDVAAGRSPSPEVLSHLKVPQAAALASVPGGAAMRSAASRAAGRTGAGTGGGGSTGRARPLSAHATASCPPGYSHTTGEFIEPFSTKVDLEVRTPLPPETPMRGAENSKVARVTTYRQLSSPYAAELNRSPNHGSQAPWHQRYGHYKYSGFAGKGASSSWARNPKYAVMYDN</sequence>
<feature type="region of interest" description="Disordered" evidence="1">
    <location>
        <begin position="291"/>
        <end position="325"/>
    </location>
</feature>
<dbReference type="Proteomes" id="UP000612055">
    <property type="component" value="Unassembled WGS sequence"/>
</dbReference>
<gene>
    <name evidence="2" type="ORF">HYH03_010077</name>
</gene>
<evidence type="ECO:0000256" key="1">
    <source>
        <dbReference type="SAM" id="MobiDB-lite"/>
    </source>
</evidence>
<dbReference type="AlphaFoldDB" id="A0A836BWH6"/>
<keyword evidence="3" id="KW-1185">Reference proteome</keyword>
<accession>A0A836BWH6</accession>
<reference evidence="2" key="1">
    <citation type="journal article" date="2020" name="bioRxiv">
        <title>Comparative genomics of Chlamydomonas.</title>
        <authorList>
            <person name="Craig R.J."/>
            <person name="Hasan A.R."/>
            <person name="Ness R.W."/>
            <person name="Keightley P.D."/>
        </authorList>
    </citation>
    <scope>NUCLEOTIDE SEQUENCE</scope>
    <source>
        <strain evidence="2">CCAP 11/70</strain>
    </source>
</reference>
<dbReference type="OrthoDB" id="526572at2759"/>